<keyword evidence="3" id="KW-0804">Transcription</keyword>
<keyword evidence="6" id="KW-1185">Reference proteome</keyword>
<dbReference type="GO" id="GO:0045892">
    <property type="term" value="P:negative regulation of DNA-templated transcription"/>
    <property type="evidence" value="ECO:0007669"/>
    <property type="project" value="UniProtKB-ARBA"/>
</dbReference>
<evidence type="ECO:0000256" key="1">
    <source>
        <dbReference type="ARBA" id="ARBA00023015"/>
    </source>
</evidence>
<accession>A0A370G0B2</accession>
<dbReference type="RefSeq" id="WP_114747336.1">
    <property type="nucleotide sequence ID" value="NZ_QQAY01000027.1"/>
</dbReference>
<evidence type="ECO:0000256" key="2">
    <source>
        <dbReference type="ARBA" id="ARBA00023125"/>
    </source>
</evidence>
<sequence length="497" mass="57153">METKIKDLFQKAMELLLSYENEFLLEWGKWKKTLMNRGFRLIQEFDQMLKSGFLIAKSTNNLSIDQFAFAMAAEWNKKYPLLKDDTEGIFIITMIEDRFHHLLSKDKKELLDHQSIQAFFSRMIDQVLLTSQNEIQSDHWLRLMTSTKMLPLQWMAIIHENQGEFKVHKISHPENHPITQQMIGISEKLGADSLADLSLALERLLSSDRESGQLIHIPCLHDHVLLMVPKGETVTKEKKEWFRRMYVRQLTVSHLQSELEWKDAALLYLQRLLHSRNVEEAIESVSQGLVDYLPFKRCGLCLYSPSDNKGIGSIYYNADSQGVSKTEGELHRDPLLKEYFEKYANAKPIYCNEPSNLLPDEYVKEYHLKSFVAVPLYAPLYSKLIGVALLDQGAGTDFTISTQTLTTLIKFGRYAGDLLHPYWNEASNHLCLAHNLLSPREKEVLKHISHGASISETADALSLSSYTVRDYVSIIIQKMDAKNRTEAAVKAIKMKII</sequence>
<dbReference type="GO" id="GO:0003677">
    <property type="term" value="F:DNA binding"/>
    <property type="evidence" value="ECO:0007669"/>
    <property type="project" value="UniProtKB-KW"/>
</dbReference>
<dbReference type="AlphaFoldDB" id="A0A370G0B2"/>
<reference evidence="5 6" key="1">
    <citation type="submission" date="2018-07" db="EMBL/GenBank/DDBJ databases">
        <title>Genomic Encyclopedia of Type Strains, Phase IV (KMG-IV): sequencing the most valuable type-strain genomes for metagenomic binning, comparative biology and taxonomic classification.</title>
        <authorList>
            <person name="Goeker M."/>
        </authorList>
    </citation>
    <scope>NUCLEOTIDE SEQUENCE [LARGE SCALE GENOMIC DNA]</scope>
    <source>
        <strain evidence="5 6">DSM 25281</strain>
    </source>
</reference>
<dbReference type="PROSITE" id="PS50043">
    <property type="entry name" value="HTH_LUXR_2"/>
    <property type="match status" value="1"/>
</dbReference>
<dbReference type="EMBL" id="QQAY01000027">
    <property type="protein sequence ID" value="RDI36660.1"/>
    <property type="molecule type" value="Genomic_DNA"/>
</dbReference>
<keyword evidence="1" id="KW-0805">Transcription regulation</keyword>
<feature type="domain" description="HTH luxR-type" evidence="4">
    <location>
        <begin position="430"/>
        <end position="495"/>
    </location>
</feature>
<dbReference type="Proteomes" id="UP000255326">
    <property type="component" value="Unassembled WGS sequence"/>
</dbReference>
<dbReference type="SUPFAM" id="SSF46894">
    <property type="entry name" value="C-terminal effector domain of the bipartite response regulators"/>
    <property type="match status" value="1"/>
</dbReference>
<dbReference type="PRINTS" id="PR00038">
    <property type="entry name" value="HTHLUXR"/>
</dbReference>
<evidence type="ECO:0000313" key="6">
    <source>
        <dbReference type="Proteomes" id="UP000255326"/>
    </source>
</evidence>
<protein>
    <submittedName>
        <fullName evidence="5">Regulatory LuxR family protein</fullName>
    </submittedName>
</protein>
<comment type="caution">
    <text evidence="5">The sequence shown here is derived from an EMBL/GenBank/DDBJ whole genome shotgun (WGS) entry which is preliminary data.</text>
</comment>
<dbReference type="InterPro" id="IPR029016">
    <property type="entry name" value="GAF-like_dom_sf"/>
</dbReference>
<dbReference type="SMART" id="SM00421">
    <property type="entry name" value="HTH_LUXR"/>
    <property type="match status" value="1"/>
</dbReference>
<dbReference type="SUPFAM" id="SSF55781">
    <property type="entry name" value="GAF domain-like"/>
    <property type="match status" value="1"/>
</dbReference>
<evidence type="ECO:0000256" key="3">
    <source>
        <dbReference type="ARBA" id="ARBA00023163"/>
    </source>
</evidence>
<name>A0A370G0B2_9BACI</name>
<dbReference type="InterPro" id="IPR016032">
    <property type="entry name" value="Sig_transdc_resp-reg_C-effctor"/>
</dbReference>
<evidence type="ECO:0000313" key="5">
    <source>
        <dbReference type="EMBL" id="RDI36660.1"/>
    </source>
</evidence>
<gene>
    <name evidence="5" type="ORF">DFR59_12714</name>
</gene>
<dbReference type="CDD" id="cd06170">
    <property type="entry name" value="LuxR_C_like"/>
    <property type="match status" value="1"/>
</dbReference>
<dbReference type="Gene3D" id="1.10.10.10">
    <property type="entry name" value="Winged helix-like DNA-binding domain superfamily/Winged helix DNA-binding domain"/>
    <property type="match status" value="1"/>
</dbReference>
<organism evidence="5 6">
    <name type="scientific">Falsibacillus pallidus</name>
    <dbReference type="NCBI Taxonomy" id="493781"/>
    <lineage>
        <taxon>Bacteria</taxon>
        <taxon>Bacillati</taxon>
        <taxon>Bacillota</taxon>
        <taxon>Bacilli</taxon>
        <taxon>Bacillales</taxon>
        <taxon>Bacillaceae</taxon>
        <taxon>Falsibacillus</taxon>
    </lineage>
</organism>
<dbReference type="InterPro" id="IPR036388">
    <property type="entry name" value="WH-like_DNA-bd_sf"/>
</dbReference>
<dbReference type="OrthoDB" id="2825042at2"/>
<dbReference type="Pfam" id="PF00196">
    <property type="entry name" value="GerE"/>
    <property type="match status" value="1"/>
</dbReference>
<dbReference type="PANTHER" id="PTHR44688:SF16">
    <property type="entry name" value="DNA-BINDING TRANSCRIPTIONAL ACTIVATOR DEVR_DOSR"/>
    <property type="match status" value="1"/>
</dbReference>
<proteinExistence type="predicted"/>
<dbReference type="InterPro" id="IPR000792">
    <property type="entry name" value="Tscrpt_reg_LuxR_C"/>
</dbReference>
<dbReference type="PANTHER" id="PTHR44688">
    <property type="entry name" value="DNA-BINDING TRANSCRIPTIONAL ACTIVATOR DEVR_DOSR"/>
    <property type="match status" value="1"/>
</dbReference>
<dbReference type="Gene3D" id="3.30.450.40">
    <property type="match status" value="1"/>
</dbReference>
<keyword evidence="2" id="KW-0238">DNA-binding</keyword>
<evidence type="ECO:0000259" key="4">
    <source>
        <dbReference type="PROSITE" id="PS50043"/>
    </source>
</evidence>